<organism evidence="1 2">
    <name type="scientific">Hallella colorans</name>
    <dbReference type="NCBI Taxonomy" id="1703337"/>
    <lineage>
        <taxon>Bacteria</taxon>
        <taxon>Pseudomonadati</taxon>
        <taxon>Bacteroidota</taxon>
        <taxon>Bacteroidia</taxon>
        <taxon>Bacteroidales</taxon>
        <taxon>Prevotellaceae</taxon>
        <taxon>Hallella</taxon>
    </lineage>
</organism>
<dbReference type="EMBL" id="QENY01000001">
    <property type="protein sequence ID" value="PVX59299.1"/>
    <property type="molecule type" value="Genomic_DNA"/>
</dbReference>
<gene>
    <name evidence="1" type="ORF">C7379_10167</name>
</gene>
<sequence>MRSKLLSATIQGNSWIVELINFQFETFRHLAKINFAMYVLATSYLKEAMKYVSPIFLIHHLREIL</sequence>
<proteinExistence type="predicted"/>
<comment type="caution">
    <text evidence="1">The sequence shown here is derived from an EMBL/GenBank/DDBJ whole genome shotgun (WGS) entry which is preliminary data.</text>
</comment>
<dbReference type="AlphaFoldDB" id="A0A2U0UNS2"/>
<name>A0A2U0UNS2_9BACT</name>
<dbReference type="Proteomes" id="UP000245870">
    <property type="component" value="Unassembled WGS sequence"/>
</dbReference>
<reference evidence="1 2" key="1">
    <citation type="submission" date="2018-05" db="EMBL/GenBank/DDBJ databases">
        <title>Genomic Encyclopedia of Type Strains, Phase IV (KMG-IV): sequencing the most valuable type-strain genomes for metagenomic binning, comparative biology and taxonomic classification.</title>
        <authorList>
            <person name="Goeker M."/>
        </authorList>
    </citation>
    <scope>NUCLEOTIDE SEQUENCE [LARGE SCALE GENOMIC DNA]</scope>
    <source>
        <strain evidence="1 2">DSM 100333</strain>
    </source>
</reference>
<protein>
    <submittedName>
        <fullName evidence="1">Uncharacterized protein</fullName>
    </submittedName>
</protein>
<evidence type="ECO:0000313" key="2">
    <source>
        <dbReference type="Proteomes" id="UP000245870"/>
    </source>
</evidence>
<accession>A0A2U0UNS2</accession>
<keyword evidence="2" id="KW-1185">Reference proteome</keyword>
<evidence type="ECO:0000313" key="1">
    <source>
        <dbReference type="EMBL" id="PVX59299.1"/>
    </source>
</evidence>